<dbReference type="AlphaFoldDB" id="A0A4Z0HL29"/>
<dbReference type="InterPro" id="IPR032568">
    <property type="entry name" value="DUF4926"/>
</dbReference>
<evidence type="ECO:0000313" key="2">
    <source>
        <dbReference type="Proteomes" id="UP000297792"/>
    </source>
</evidence>
<name>A0A4Z0HL29_MYCPR</name>
<accession>A0A4Z0HL29</accession>
<evidence type="ECO:0000313" key="1">
    <source>
        <dbReference type="EMBL" id="TGB42686.1"/>
    </source>
</evidence>
<reference evidence="1 2" key="1">
    <citation type="submission" date="2018-12" db="EMBL/GenBank/DDBJ databases">
        <title>Draft genome sequences of Mycolicibacterium peregrinum isolated from a pig with lymphadenitis and from soil on the same Japanese pig farm.</title>
        <authorList>
            <person name="Komatsu T."/>
            <person name="Ohya K."/>
            <person name="Sawai K."/>
            <person name="Odoi J.O."/>
            <person name="Otsu K."/>
            <person name="Ota A."/>
            <person name="Ito T."/>
            <person name="Kawai M."/>
            <person name="Maruyama F."/>
        </authorList>
    </citation>
    <scope>NUCLEOTIDE SEQUENCE [LARGE SCALE GENOMIC DNA]</scope>
    <source>
        <strain evidence="1 2">138</strain>
    </source>
</reference>
<gene>
    <name evidence="1" type="ORF">EJD98_12590</name>
</gene>
<sequence length="362" mass="36879">MLIGVAAALLACVGYGTASVLQSYAAGHSVDATETAERGPTLRSTIGAMLAPLFIAGMALDLLGFVGSLVSARLIPLFLSQTIISANLVVTAVLSIFVLGVRLHRRDWTAIAIVLVALCILGATAGPLGDRNPGAVTHWGVLIVSAIILGLGAALARLLGRNAAVPAGLIAGVLYGAMAVAIRLVDGLDPLNLRVLIADPASWAVVLAGLGGFYLFTVALQVGSVNGVAAALVVGETVVPGIVGVVLLGDVSRPGYGALVVIAFIAAVGGAVALAVSSAAEYERAQSSPQPGPPRPEEHGLVRLRQPMPEHNLPAGAVGTVVMDYTKFGPSDLPPAYEVEFIDSQGNTEALVTVPEEFLEVI</sequence>
<dbReference type="PANTHER" id="PTHR40761">
    <property type="entry name" value="CONSERVED INTEGRAL MEMBRANE ALANINE VALINE AND LEUCINE RICH PROTEIN-RELATED"/>
    <property type="match status" value="1"/>
</dbReference>
<dbReference type="PANTHER" id="PTHR40761:SF1">
    <property type="entry name" value="CONSERVED INTEGRAL MEMBRANE ALANINE VALINE AND LEUCINE RICH PROTEIN-RELATED"/>
    <property type="match status" value="1"/>
</dbReference>
<organism evidence="1 2">
    <name type="scientific">Mycolicibacterium peregrinum</name>
    <name type="common">Mycobacterium peregrinum</name>
    <dbReference type="NCBI Taxonomy" id="43304"/>
    <lineage>
        <taxon>Bacteria</taxon>
        <taxon>Bacillati</taxon>
        <taxon>Actinomycetota</taxon>
        <taxon>Actinomycetes</taxon>
        <taxon>Mycobacteriales</taxon>
        <taxon>Mycobacteriaceae</taxon>
        <taxon>Mycolicibacterium</taxon>
    </lineage>
</organism>
<protein>
    <submittedName>
        <fullName evidence="1">DUF4926 domain-containing protein</fullName>
    </submittedName>
</protein>
<keyword evidence="2" id="KW-1185">Reference proteome</keyword>
<dbReference type="Proteomes" id="UP000297792">
    <property type="component" value="Unassembled WGS sequence"/>
</dbReference>
<dbReference type="Pfam" id="PF16277">
    <property type="entry name" value="DUF4926"/>
    <property type="match status" value="1"/>
</dbReference>
<comment type="caution">
    <text evidence="1">The sequence shown here is derived from an EMBL/GenBank/DDBJ whole genome shotgun (WGS) entry which is preliminary data.</text>
</comment>
<proteinExistence type="predicted"/>
<dbReference type="EMBL" id="RWKA01000006">
    <property type="protein sequence ID" value="TGB42686.1"/>
    <property type="molecule type" value="Genomic_DNA"/>
</dbReference>
<dbReference type="OrthoDB" id="3837845at2"/>